<comment type="caution">
    <text evidence="3">The sequence shown here is derived from an EMBL/GenBank/DDBJ whole genome shotgun (WGS) entry which is preliminary data.</text>
</comment>
<keyword evidence="1" id="KW-1133">Transmembrane helix</keyword>
<keyword evidence="1" id="KW-0472">Membrane</keyword>
<evidence type="ECO:0000313" key="4">
    <source>
        <dbReference type="Proteomes" id="UP000054632"/>
    </source>
</evidence>
<feature type="transmembrane region" description="Helical" evidence="1">
    <location>
        <begin position="110"/>
        <end position="131"/>
    </location>
</feature>
<organism evidence="3 5">
    <name type="scientific">Trichinella pseudospiralis</name>
    <name type="common">Parasitic roundworm</name>
    <dbReference type="NCBI Taxonomy" id="6337"/>
    <lineage>
        <taxon>Eukaryota</taxon>
        <taxon>Metazoa</taxon>
        <taxon>Ecdysozoa</taxon>
        <taxon>Nematoda</taxon>
        <taxon>Enoplea</taxon>
        <taxon>Dorylaimia</taxon>
        <taxon>Trichinellida</taxon>
        <taxon>Trichinellidae</taxon>
        <taxon>Trichinella</taxon>
    </lineage>
</organism>
<feature type="transmembrane region" description="Helical" evidence="1">
    <location>
        <begin position="143"/>
        <end position="164"/>
    </location>
</feature>
<protein>
    <submittedName>
        <fullName evidence="3">Uncharacterized protein</fullName>
    </submittedName>
</protein>
<dbReference type="Proteomes" id="UP000054632">
    <property type="component" value="Unassembled WGS sequence"/>
</dbReference>
<dbReference type="AlphaFoldDB" id="A0A0V1JES7"/>
<feature type="transmembrane region" description="Helical" evidence="1">
    <location>
        <begin position="76"/>
        <end position="98"/>
    </location>
</feature>
<evidence type="ECO:0000313" key="3">
    <source>
        <dbReference type="EMBL" id="KRZ33438.1"/>
    </source>
</evidence>
<dbReference type="EMBL" id="JYDS01000009">
    <property type="protein sequence ID" value="KRZ33438.1"/>
    <property type="molecule type" value="Genomic_DNA"/>
</dbReference>
<keyword evidence="5" id="KW-1185">Reference proteome</keyword>
<evidence type="ECO:0000256" key="1">
    <source>
        <dbReference type="SAM" id="Phobius"/>
    </source>
</evidence>
<evidence type="ECO:0000313" key="5">
    <source>
        <dbReference type="Proteomes" id="UP000054805"/>
    </source>
</evidence>
<gene>
    <name evidence="2" type="ORF">T4A_12217</name>
    <name evidence="3" type="ORF">T4B_8433</name>
</gene>
<name>A0A0V1JES7_TRIPS</name>
<keyword evidence="1" id="KW-0812">Transmembrane</keyword>
<sequence>MHSEALLEFLIFWNNFQMNSENKFVPYLSKDDVKLVELMTVMPFLQKKYLVVALSQWPLARDNSNDVDKNYMKATLFMLLLFIKIDYLKFHFIIQLAFSMHLLLVVREQFYKGNFPVMTNFCFFTFANLFYPDVSEKYFTSSLMLTVCIFNGTLLTINVVASYSNNDAFL</sequence>
<accession>A0A0V1JES7</accession>
<reference evidence="4 5" key="1">
    <citation type="submission" date="2015-01" db="EMBL/GenBank/DDBJ databases">
        <title>Evolution of Trichinella species and genotypes.</title>
        <authorList>
            <person name="Korhonen P.K."/>
            <person name="Edoardo P."/>
            <person name="Giuseppe L.R."/>
            <person name="Gasser R.B."/>
        </authorList>
    </citation>
    <scope>NUCLEOTIDE SEQUENCE [LARGE SCALE GENOMIC DNA]</scope>
    <source>
        <strain evidence="2">ISS13</strain>
        <strain evidence="3">ISS588</strain>
    </source>
</reference>
<evidence type="ECO:0000313" key="2">
    <source>
        <dbReference type="EMBL" id="KRY77152.1"/>
    </source>
</evidence>
<dbReference type="Proteomes" id="UP000054805">
    <property type="component" value="Unassembled WGS sequence"/>
</dbReference>
<dbReference type="EMBL" id="JYDR01000008">
    <property type="protein sequence ID" value="KRY77152.1"/>
    <property type="molecule type" value="Genomic_DNA"/>
</dbReference>
<proteinExistence type="predicted"/>